<evidence type="ECO:0000313" key="2">
    <source>
        <dbReference type="Proteomes" id="UP000321570"/>
    </source>
</evidence>
<proteinExistence type="predicted"/>
<protein>
    <submittedName>
        <fullName evidence="1">Uncharacterized protein</fullName>
    </submittedName>
</protein>
<reference evidence="1 2" key="1">
    <citation type="submission" date="2019-07" db="EMBL/GenBank/DDBJ databases">
        <authorList>
            <person name="Jastrzebski P J."/>
            <person name="Paukszto L."/>
            <person name="Jastrzebski P J."/>
        </authorList>
    </citation>
    <scope>NUCLEOTIDE SEQUENCE [LARGE SCALE GENOMIC DNA]</scope>
    <source>
        <strain evidence="1 2">WMS-il1</strain>
    </source>
</reference>
<sequence>MEDSIECMRFVTFTLILINKCNFTSSSATQTRVAVRGTLGEAGTIGDRERLLVTV</sequence>
<name>A0A564Z599_HYMDI</name>
<dbReference type="AlphaFoldDB" id="A0A564Z599"/>
<dbReference type="EMBL" id="CABIJS010000666">
    <property type="protein sequence ID" value="VUZ54687.1"/>
    <property type="molecule type" value="Genomic_DNA"/>
</dbReference>
<dbReference type="Proteomes" id="UP000321570">
    <property type="component" value="Unassembled WGS sequence"/>
</dbReference>
<keyword evidence="2" id="KW-1185">Reference proteome</keyword>
<gene>
    <name evidence="1" type="ORF">WMSIL1_LOCUS12737</name>
</gene>
<evidence type="ECO:0000313" key="1">
    <source>
        <dbReference type="EMBL" id="VUZ54687.1"/>
    </source>
</evidence>
<organism evidence="1 2">
    <name type="scientific">Hymenolepis diminuta</name>
    <name type="common">Rat tapeworm</name>
    <dbReference type="NCBI Taxonomy" id="6216"/>
    <lineage>
        <taxon>Eukaryota</taxon>
        <taxon>Metazoa</taxon>
        <taxon>Spiralia</taxon>
        <taxon>Lophotrochozoa</taxon>
        <taxon>Platyhelminthes</taxon>
        <taxon>Cestoda</taxon>
        <taxon>Eucestoda</taxon>
        <taxon>Cyclophyllidea</taxon>
        <taxon>Hymenolepididae</taxon>
        <taxon>Hymenolepis</taxon>
    </lineage>
</organism>
<accession>A0A564Z599</accession>